<sequence>MAKASLAGLPTELRLQILAAATPQLHTTPATESPSMPLHGYNPLLLVSRQIRQEALTLEQPTAVTTVHVSDLDREIGRRRVEERDWFRKLLVRGIANEDRAKDVEAKLRECWTLVERVELPYDGDGKTTLELEGVGFQATEIAACFNLRGACTCWSYYPWYMQAGAHMMEWEQLNRRATGCRLQ</sequence>
<dbReference type="OrthoDB" id="10449604at2759"/>
<keyword evidence="2" id="KW-1185">Reference proteome</keyword>
<evidence type="ECO:0000313" key="2">
    <source>
        <dbReference type="Proteomes" id="UP000038010"/>
    </source>
</evidence>
<name>A0A0N0NL82_9EURO</name>
<protein>
    <submittedName>
        <fullName evidence="1">Uncharacterized protein</fullName>
    </submittedName>
</protein>
<accession>A0A0N0NL82</accession>
<comment type="caution">
    <text evidence="1">The sequence shown here is derived from an EMBL/GenBank/DDBJ whole genome shotgun (WGS) entry which is preliminary data.</text>
</comment>
<dbReference type="RefSeq" id="XP_017998841.1">
    <property type="nucleotide sequence ID" value="XM_018145969.1"/>
</dbReference>
<gene>
    <name evidence="1" type="ORF">AB675_5732</name>
</gene>
<dbReference type="Proteomes" id="UP000038010">
    <property type="component" value="Unassembled WGS sequence"/>
</dbReference>
<dbReference type="AlphaFoldDB" id="A0A0N0NL82"/>
<proteinExistence type="predicted"/>
<dbReference type="EMBL" id="LFJN01000017">
    <property type="protein sequence ID" value="KPI38878.1"/>
    <property type="molecule type" value="Genomic_DNA"/>
</dbReference>
<reference evidence="1 2" key="1">
    <citation type="submission" date="2015-06" db="EMBL/GenBank/DDBJ databases">
        <title>Draft genome of the ant-associated black yeast Phialophora attae CBS 131958.</title>
        <authorList>
            <person name="Moreno L.F."/>
            <person name="Stielow B.J."/>
            <person name="de Hoog S."/>
            <person name="Vicente V.A."/>
            <person name="Weiss V.A."/>
            <person name="de Vries M."/>
            <person name="Cruz L.M."/>
            <person name="Souza E.M."/>
        </authorList>
    </citation>
    <scope>NUCLEOTIDE SEQUENCE [LARGE SCALE GENOMIC DNA]</scope>
    <source>
        <strain evidence="1 2">CBS 131958</strain>
    </source>
</reference>
<dbReference type="VEuPathDB" id="FungiDB:AB675_5732"/>
<evidence type="ECO:0000313" key="1">
    <source>
        <dbReference type="EMBL" id="KPI38878.1"/>
    </source>
</evidence>
<organism evidence="1 2">
    <name type="scientific">Cyphellophora attinorum</name>
    <dbReference type="NCBI Taxonomy" id="1664694"/>
    <lineage>
        <taxon>Eukaryota</taxon>
        <taxon>Fungi</taxon>
        <taxon>Dikarya</taxon>
        <taxon>Ascomycota</taxon>
        <taxon>Pezizomycotina</taxon>
        <taxon>Eurotiomycetes</taxon>
        <taxon>Chaetothyriomycetidae</taxon>
        <taxon>Chaetothyriales</taxon>
        <taxon>Cyphellophoraceae</taxon>
        <taxon>Cyphellophora</taxon>
    </lineage>
</organism>
<dbReference type="GeneID" id="28737849"/>